<dbReference type="Gene3D" id="3.30.70.360">
    <property type="match status" value="1"/>
</dbReference>
<keyword evidence="4" id="KW-0732">Signal</keyword>
<dbReference type="RefSeq" id="XP_067925401.1">
    <property type="nucleotide sequence ID" value="XM_068062625.1"/>
</dbReference>
<evidence type="ECO:0000313" key="6">
    <source>
        <dbReference type="EMBL" id="PHJ23726.1"/>
    </source>
</evidence>
<sequence length="509" mass="54830">MEKARGVTFVFLIRAFVFICMARRICAGGSTTADILAAPTYTPPVLPEVPPITKFPDSSSESLPSFSALLGATQTVAFKNWLVAIRRALHSWPETAYTEHNTSALVQRLLKELGIRFTAGWGVNTVGISEEDAERARERKEGTGIVAEIGSGTPCVALRADMDALPIFEQTDVPFRSKVDGKMHACGHDAHTTMLLGAAALLKTLEPHLKGTVRLIFQPAEEGGGGALMMRNEGVLKVFPPVELIFGLHVAPWNPTGTLETKVGVFMAATSSFSIEIHGEGGHAAMPHKNIDPAPAVAAIVQSLYAIVARETYFTEENAAVISITKIHGGSTFNVIPSEYSLGGTIRTLSSETLQRVRARVRDVAEGIAKSYRCRADVTFDPVAYAALVNDREATEFYLKAAAEASSSGQVSLADATMGGEDFAFFLEEVPGTFAFIGTGSGSDEDGRHIHTDKALHNDHFAVDERVLNRGAAVHAHIALKALTYLSEKKKNRTNQPKQKPSSTENDEL</sequence>
<feature type="signal peptide" evidence="4">
    <location>
        <begin position="1"/>
        <end position="22"/>
    </location>
</feature>
<name>A0A2C6L9K6_9APIC</name>
<feature type="region of interest" description="Disordered" evidence="3">
    <location>
        <begin position="489"/>
        <end position="509"/>
    </location>
</feature>
<dbReference type="NCBIfam" id="TIGR01891">
    <property type="entry name" value="amidohydrolases"/>
    <property type="match status" value="1"/>
</dbReference>
<evidence type="ECO:0000256" key="4">
    <source>
        <dbReference type="SAM" id="SignalP"/>
    </source>
</evidence>
<dbReference type="VEuPathDB" id="ToxoDB:CSUI_002424"/>
<comment type="similarity">
    <text evidence="1">Belongs to the peptidase M20 family.</text>
</comment>
<dbReference type="PANTHER" id="PTHR11014">
    <property type="entry name" value="PEPTIDASE M20 FAMILY MEMBER"/>
    <property type="match status" value="1"/>
</dbReference>
<accession>A0A2C6L9K6</accession>
<dbReference type="GO" id="GO:0016787">
    <property type="term" value="F:hydrolase activity"/>
    <property type="evidence" value="ECO:0007669"/>
    <property type="project" value="UniProtKB-KW"/>
</dbReference>
<dbReference type="SUPFAM" id="SSF55031">
    <property type="entry name" value="Bacterial exopeptidase dimerisation domain"/>
    <property type="match status" value="1"/>
</dbReference>
<keyword evidence="7" id="KW-1185">Reference proteome</keyword>
<dbReference type="InterPro" id="IPR036264">
    <property type="entry name" value="Bact_exopeptidase_dim_dom"/>
</dbReference>
<reference evidence="6 7" key="1">
    <citation type="journal article" date="2017" name="Int. J. Parasitol.">
        <title>The genome of the protozoan parasite Cystoisospora suis and a reverse vaccinology approach to identify vaccine candidates.</title>
        <authorList>
            <person name="Palmieri N."/>
            <person name="Shrestha A."/>
            <person name="Ruttkowski B."/>
            <person name="Beck T."/>
            <person name="Vogl C."/>
            <person name="Tomley F."/>
            <person name="Blake D.P."/>
            <person name="Joachim A."/>
        </authorList>
    </citation>
    <scope>NUCLEOTIDE SEQUENCE [LARGE SCALE GENOMIC DNA]</scope>
    <source>
        <strain evidence="6 7">Wien I</strain>
    </source>
</reference>
<dbReference type="SUPFAM" id="SSF53187">
    <property type="entry name" value="Zn-dependent exopeptidases"/>
    <property type="match status" value="1"/>
</dbReference>
<dbReference type="InterPro" id="IPR002933">
    <property type="entry name" value="Peptidase_M20"/>
</dbReference>
<dbReference type="GeneID" id="94425836"/>
<keyword evidence="2 6" id="KW-0378">Hydrolase</keyword>
<feature type="domain" description="Peptidase M20 dimerisation" evidence="5">
    <location>
        <begin position="272"/>
        <end position="372"/>
    </location>
</feature>
<dbReference type="InterPro" id="IPR011650">
    <property type="entry name" value="Peptidase_M20_dimer"/>
</dbReference>
<gene>
    <name evidence="6" type="ORF">CSUI_002424</name>
</gene>
<dbReference type="FunFam" id="3.30.70.360:FF:000001">
    <property type="entry name" value="N-acetyldiaminopimelate deacetylase"/>
    <property type="match status" value="1"/>
</dbReference>
<evidence type="ECO:0000256" key="1">
    <source>
        <dbReference type="ARBA" id="ARBA00006153"/>
    </source>
</evidence>
<evidence type="ECO:0000259" key="5">
    <source>
        <dbReference type="Pfam" id="PF07687"/>
    </source>
</evidence>
<comment type="caution">
    <text evidence="6">The sequence shown here is derived from an EMBL/GenBank/DDBJ whole genome shotgun (WGS) entry which is preliminary data.</text>
</comment>
<dbReference type="Proteomes" id="UP000221165">
    <property type="component" value="Unassembled WGS sequence"/>
</dbReference>
<feature type="chain" id="PRO_5012044626" evidence="4">
    <location>
        <begin position="23"/>
        <end position="509"/>
    </location>
</feature>
<dbReference type="InterPro" id="IPR017439">
    <property type="entry name" value="Amidohydrolase"/>
</dbReference>
<dbReference type="Pfam" id="PF01546">
    <property type="entry name" value="Peptidase_M20"/>
    <property type="match status" value="1"/>
</dbReference>
<dbReference type="Pfam" id="PF07687">
    <property type="entry name" value="M20_dimer"/>
    <property type="match status" value="1"/>
</dbReference>
<dbReference type="EMBL" id="MIGC01001021">
    <property type="protein sequence ID" value="PHJ23726.1"/>
    <property type="molecule type" value="Genomic_DNA"/>
</dbReference>
<dbReference type="PANTHER" id="PTHR11014:SF63">
    <property type="entry name" value="METALLOPEPTIDASE, PUTATIVE (AFU_ORTHOLOGUE AFUA_6G09600)-RELATED"/>
    <property type="match status" value="1"/>
</dbReference>
<organism evidence="6 7">
    <name type="scientific">Cystoisospora suis</name>
    <dbReference type="NCBI Taxonomy" id="483139"/>
    <lineage>
        <taxon>Eukaryota</taxon>
        <taxon>Sar</taxon>
        <taxon>Alveolata</taxon>
        <taxon>Apicomplexa</taxon>
        <taxon>Conoidasida</taxon>
        <taxon>Coccidia</taxon>
        <taxon>Eucoccidiorida</taxon>
        <taxon>Eimeriorina</taxon>
        <taxon>Sarcocystidae</taxon>
        <taxon>Cystoisospora</taxon>
    </lineage>
</organism>
<protein>
    <submittedName>
        <fullName evidence="6">Peptidase amidohydrolase</fullName>
    </submittedName>
</protein>
<feature type="compositionally biased region" description="Polar residues" evidence="3">
    <location>
        <begin position="494"/>
        <end position="509"/>
    </location>
</feature>
<dbReference type="Gene3D" id="3.40.630.10">
    <property type="entry name" value="Zn peptidases"/>
    <property type="match status" value="1"/>
</dbReference>
<evidence type="ECO:0000256" key="2">
    <source>
        <dbReference type="ARBA" id="ARBA00022801"/>
    </source>
</evidence>
<evidence type="ECO:0000256" key="3">
    <source>
        <dbReference type="SAM" id="MobiDB-lite"/>
    </source>
</evidence>
<evidence type="ECO:0000313" key="7">
    <source>
        <dbReference type="Proteomes" id="UP000221165"/>
    </source>
</evidence>
<dbReference type="AlphaFoldDB" id="A0A2C6L9K6"/>
<proteinExistence type="inferred from homology"/>
<dbReference type="OrthoDB" id="6119954at2759"/>